<sequence length="163" mass="18674">MDINQNGKSEESFDPVPHRFEKVKESLHHEFNRLRAGETAHSALQIVSRKIIQISNQTKPLSQTTPLLRNLADVVLELRPERVSLIQAAEKLLKTLSDRLDSEKTPIVPIPHEVRVPKKRPQTMIGMRMKSTPIILNPSQLYAWQGIRKAAKPSRWQDARSFT</sequence>
<dbReference type="AlphaFoldDB" id="A0A2H0LV17"/>
<evidence type="ECO:0000313" key="2">
    <source>
        <dbReference type="Proteomes" id="UP000230859"/>
    </source>
</evidence>
<dbReference type="EMBL" id="PCVY01000003">
    <property type="protein sequence ID" value="PIQ87534.1"/>
    <property type="molecule type" value="Genomic_DNA"/>
</dbReference>
<evidence type="ECO:0000313" key="1">
    <source>
        <dbReference type="EMBL" id="PIQ87534.1"/>
    </source>
</evidence>
<protein>
    <submittedName>
        <fullName evidence="1">Uncharacterized protein</fullName>
    </submittedName>
</protein>
<dbReference type="Proteomes" id="UP000230859">
    <property type="component" value="Unassembled WGS sequence"/>
</dbReference>
<accession>A0A2H0LV17</accession>
<proteinExistence type="predicted"/>
<organism evidence="1 2">
    <name type="scientific">Candidatus Abzuiibacterium crystallinum</name>
    <dbReference type="NCBI Taxonomy" id="1974748"/>
    <lineage>
        <taxon>Bacteria</taxon>
        <taxon>Pseudomonadati</taxon>
        <taxon>Candidatus Omnitrophota</taxon>
        <taxon>Candidatus Abzuiibacterium</taxon>
    </lineage>
</organism>
<gene>
    <name evidence="1" type="ORF">COV74_00235</name>
</gene>
<name>A0A2H0LV17_9BACT</name>
<reference evidence="1 2" key="1">
    <citation type="submission" date="2017-09" db="EMBL/GenBank/DDBJ databases">
        <title>Depth-based differentiation of microbial function through sediment-hosted aquifers and enrichment of novel symbionts in the deep terrestrial subsurface.</title>
        <authorList>
            <person name="Probst A.J."/>
            <person name="Ladd B."/>
            <person name="Jarett J.K."/>
            <person name="Geller-Mcgrath D.E."/>
            <person name="Sieber C.M."/>
            <person name="Emerson J.B."/>
            <person name="Anantharaman K."/>
            <person name="Thomas B.C."/>
            <person name="Malmstrom R."/>
            <person name="Stieglmeier M."/>
            <person name="Klingl A."/>
            <person name="Woyke T."/>
            <person name="Ryan C.M."/>
            <person name="Banfield J.F."/>
        </authorList>
    </citation>
    <scope>NUCLEOTIDE SEQUENCE [LARGE SCALE GENOMIC DNA]</scope>
    <source>
        <strain evidence="1">CG11_big_fil_rev_8_21_14_0_20_45_26</strain>
    </source>
</reference>
<comment type="caution">
    <text evidence="1">The sequence shown here is derived from an EMBL/GenBank/DDBJ whole genome shotgun (WGS) entry which is preliminary data.</text>
</comment>